<name>A0ABU3XJY9_9GAMM</name>
<feature type="domain" description="Inner membrane protein YgaP-like transmembrane" evidence="2">
    <location>
        <begin position="18"/>
        <end position="71"/>
    </location>
</feature>
<dbReference type="RefSeq" id="WP_309042268.1">
    <property type="nucleotide sequence ID" value="NZ_CP133395.1"/>
</dbReference>
<proteinExistence type="predicted"/>
<dbReference type="Pfam" id="PF11127">
    <property type="entry name" value="YgaP-like_TM"/>
    <property type="match status" value="1"/>
</dbReference>
<evidence type="ECO:0000256" key="1">
    <source>
        <dbReference type="SAM" id="Coils"/>
    </source>
</evidence>
<dbReference type="EMBL" id="JAWJUL010000005">
    <property type="protein sequence ID" value="MDV3438251.1"/>
    <property type="molecule type" value="Genomic_DNA"/>
</dbReference>
<organism evidence="3 4">
    <name type="scientific">Metapseudomonas otitidis</name>
    <dbReference type="NCBI Taxonomy" id="319939"/>
    <lineage>
        <taxon>Bacteria</taxon>
        <taxon>Pseudomonadati</taxon>
        <taxon>Pseudomonadota</taxon>
        <taxon>Gammaproteobacteria</taxon>
        <taxon>Pseudomonadales</taxon>
        <taxon>Pseudomonadaceae</taxon>
        <taxon>Metapseudomonas</taxon>
    </lineage>
</organism>
<dbReference type="InterPro" id="IPR021309">
    <property type="entry name" value="YgaP-like_TM"/>
</dbReference>
<protein>
    <submittedName>
        <fullName evidence="3">DUF2892 domain-containing protein</fullName>
    </submittedName>
</protein>
<evidence type="ECO:0000259" key="2">
    <source>
        <dbReference type="Pfam" id="PF11127"/>
    </source>
</evidence>
<reference evidence="3 4" key="1">
    <citation type="submission" date="2023-10" db="EMBL/GenBank/DDBJ databases">
        <title>Pseudomonas otitidis isolated from a paediatric patient with cystic fibrosis in Chile.</title>
        <authorList>
            <person name="Amsteins-Romero L."/>
            <person name="Opazo-Capurro A."/>
            <person name="Matus-Kohler M."/>
            <person name="Gonzalez-Rocha G."/>
        </authorList>
    </citation>
    <scope>NUCLEOTIDE SEQUENCE [LARGE SCALE GENOMIC DNA]</scope>
    <source>
        <strain evidence="3 4">P-714</strain>
    </source>
</reference>
<keyword evidence="1" id="KW-0175">Coiled coil</keyword>
<gene>
    <name evidence="3" type="ORF">R0G64_02270</name>
</gene>
<evidence type="ECO:0000313" key="3">
    <source>
        <dbReference type="EMBL" id="MDV3438251.1"/>
    </source>
</evidence>
<sequence>MVAFEPQSRDTATPDAGNVQGWERMFCIGTGVAMLGSGVHRGGPAGWLRAALGSVALARGLSGHCPVKRVIAERHSELEALRARIEEAAGKLAAWEKAQAKG</sequence>
<accession>A0ABU3XJY9</accession>
<feature type="coiled-coil region" evidence="1">
    <location>
        <begin position="71"/>
        <end position="98"/>
    </location>
</feature>
<dbReference type="Proteomes" id="UP001273935">
    <property type="component" value="Unassembled WGS sequence"/>
</dbReference>
<keyword evidence="4" id="KW-1185">Reference proteome</keyword>
<evidence type="ECO:0000313" key="4">
    <source>
        <dbReference type="Proteomes" id="UP001273935"/>
    </source>
</evidence>
<comment type="caution">
    <text evidence="3">The sequence shown here is derived from an EMBL/GenBank/DDBJ whole genome shotgun (WGS) entry which is preliminary data.</text>
</comment>